<dbReference type="STRING" id="35570.A0A1I8PZ32"/>
<gene>
    <name evidence="13" type="primary">106084532</name>
</gene>
<keyword evidence="9 10" id="KW-0472">Membrane</keyword>
<dbReference type="Pfam" id="PF07819">
    <property type="entry name" value="PGAP1"/>
    <property type="match status" value="1"/>
</dbReference>
<feature type="domain" description="GPI inositol-deacylase PGAP1-like alpha/beta" evidence="12">
    <location>
        <begin position="77"/>
        <end position="315"/>
    </location>
</feature>
<evidence type="ECO:0000256" key="11">
    <source>
        <dbReference type="SAM" id="MobiDB-lite"/>
    </source>
</evidence>
<feature type="transmembrane region" description="Helical" evidence="10">
    <location>
        <begin position="666"/>
        <end position="684"/>
    </location>
</feature>
<dbReference type="GO" id="GO:0005789">
    <property type="term" value="C:endoplasmic reticulum membrane"/>
    <property type="evidence" value="ECO:0007669"/>
    <property type="project" value="UniProtKB-SubCell"/>
</dbReference>
<dbReference type="AlphaFoldDB" id="A0A1I8PZ32"/>
<dbReference type="VEuPathDB" id="VectorBase:SCAU012396"/>
<evidence type="ECO:0000256" key="7">
    <source>
        <dbReference type="ARBA" id="ARBA00022927"/>
    </source>
</evidence>
<evidence type="ECO:0000256" key="4">
    <source>
        <dbReference type="ARBA" id="ARBA00022692"/>
    </source>
</evidence>
<dbReference type="SUPFAM" id="SSF53474">
    <property type="entry name" value="alpha/beta-Hydrolases"/>
    <property type="match status" value="1"/>
</dbReference>
<organism evidence="13 14">
    <name type="scientific">Stomoxys calcitrans</name>
    <name type="common">Stable fly</name>
    <name type="synonym">Conops calcitrans</name>
    <dbReference type="NCBI Taxonomy" id="35570"/>
    <lineage>
        <taxon>Eukaryota</taxon>
        <taxon>Metazoa</taxon>
        <taxon>Ecdysozoa</taxon>
        <taxon>Arthropoda</taxon>
        <taxon>Hexapoda</taxon>
        <taxon>Insecta</taxon>
        <taxon>Pterygota</taxon>
        <taxon>Neoptera</taxon>
        <taxon>Endopterygota</taxon>
        <taxon>Diptera</taxon>
        <taxon>Brachycera</taxon>
        <taxon>Muscomorpha</taxon>
        <taxon>Muscoidea</taxon>
        <taxon>Muscidae</taxon>
        <taxon>Stomoxys</taxon>
    </lineage>
</organism>
<feature type="transmembrane region" description="Helical" evidence="10">
    <location>
        <begin position="765"/>
        <end position="791"/>
    </location>
</feature>
<dbReference type="PANTHER" id="PTHR15495:SF7">
    <property type="entry name" value="GPI INOSITOL-DEACYLASE"/>
    <property type="match status" value="1"/>
</dbReference>
<evidence type="ECO:0000313" key="13">
    <source>
        <dbReference type="EnsemblMetazoa" id="SCAU012396-PA"/>
    </source>
</evidence>
<name>A0A1I8PZ32_STOCA</name>
<evidence type="ECO:0000256" key="1">
    <source>
        <dbReference type="ARBA" id="ARBA00004477"/>
    </source>
</evidence>
<keyword evidence="14" id="KW-1185">Reference proteome</keyword>
<dbReference type="KEGG" id="scac:106084532"/>
<dbReference type="GO" id="GO:0050185">
    <property type="term" value="F:phosphatidylinositol deacylase activity"/>
    <property type="evidence" value="ECO:0007669"/>
    <property type="project" value="TreeGrafter"/>
</dbReference>
<keyword evidence="6 10" id="KW-0256">Endoplasmic reticulum</keyword>
<dbReference type="InterPro" id="IPR039529">
    <property type="entry name" value="PGAP1/BST1"/>
</dbReference>
<feature type="compositionally biased region" description="Acidic residues" evidence="11">
    <location>
        <begin position="845"/>
        <end position="859"/>
    </location>
</feature>
<dbReference type="Proteomes" id="UP000095300">
    <property type="component" value="Unassembled WGS sequence"/>
</dbReference>
<feature type="region of interest" description="Disordered" evidence="11">
    <location>
        <begin position="827"/>
        <end position="860"/>
    </location>
</feature>
<keyword evidence="3 10" id="KW-0813">Transport</keyword>
<evidence type="ECO:0000256" key="10">
    <source>
        <dbReference type="RuleBase" id="RU365011"/>
    </source>
</evidence>
<comment type="similarity">
    <text evidence="2 10">Belongs to the GPI inositol-deacylase family.</text>
</comment>
<dbReference type="OrthoDB" id="348976at2759"/>
<accession>A0A1I8PZ32</accession>
<evidence type="ECO:0000256" key="5">
    <source>
        <dbReference type="ARBA" id="ARBA00022801"/>
    </source>
</evidence>
<keyword evidence="8 10" id="KW-1133">Transmembrane helix</keyword>
<feature type="transmembrane region" description="Helical" evidence="10">
    <location>
        <begin position="943"/>
        <end position="962"/>
    </location>
</feature>
<feature type="transmembrane region" description="Helical" evidence="10">
    <location>
        <begin position="704"/>
        <end position="737"/>
    </location>
</feature>
<comment type="subcellular location">
    <subcellularLocation>
        <location evidence="1">Endoplasmic reticulum membrane</location>
        <topology evidence="1">Multi-pass membrane protein</topology>
    </subcellularLocation>
</comment>
<dbReference type="PANTHER" id="PTHR15495">
    <property type="entry name" value="NEGATIVE REGULATOR OF VESICLE FORMATION-RELATED"/>
    <property type="match status" value="1"/>
</dbReference>
<dbReference type="Gene3D" id="3.40.50.1820">
    <property type="entry name" value="alpha/beta hydrolase"/>
    <property type="match status" value="1"/>
</dbReference>
<evidence type="ECO:0000313" key="14">
    <source>
        <dbReference type="Proteomes" id="UP000095300"/>
    </source>
</evidence>
<proteinExistence type="inferred from homology"/>
<feature type="transmembrane region" description="Helical" evidence="10">
    <location>
        <begin position="876"/>
        <end position="898"/>
    </location>
</feature>
<dbReference type="InterPro" id="IPR029058">
    <property type="entry name" value="AB_hydrolase_fold"/>
</dbReference>
<dbReference type="Pfam" id="PF24660">
    <property type="entry name" value="PGAP1_3rd"/>
    <property type="match status" value="1"/>
</dbReference>
<evidence type="ECO:0000256" key="6">
    <source>
        <dbReference type="ARBA" id="ARBA00022824"/>
    </source>
</evidence>
<keyword evidence="5 10" id="KW-0378">Hydrolase</keyword>
<evidence type="ECO:0000256" key="9">
    <source>
        <dbReference type="ARBA" id="ARBA00023136"/>
    </source>
</evidence>
<dbReference type="EnsemblMetazoa" id="SCAU012396-RA">
    <property type="protein sequence ID" value="SCAU012396-PA"/>
    <property type="gene ID" value="SCAU012396"/>
</dbReference>
<comment type="function">
    <text evidence="10">Involved in inositol deacylation of GPI-anchored proteins which plays important roles in the quality control and ER-associated degradation of GPI-anchored proteins.</text>
</comment>
<comment type="caution">
    <text evidence="10">Lacks conserved residue(s) required for the propagation of feature annotation.</text>
</comment>
<dbReference type="GO" id="GO:0006505">
    <property type="term" value="P:GPI anchor metabolic process"/>
    <property type="evidence" value="ECO:0007669"/>
    <property type="project" value="TreeGrafter"/>
</dbReference>
<keyword evidence="7 10" id="KW-0653">Protein transport</keyword>
<reference evidence="13" key="1">
    <citation type="submission" date="2020-05" db="UniProtKB">
        <authorList>
            <consortium name="EnsemblMetazoa"/>
        </authorList>
    </citation>
    <scope>IDENTIFICATION</scope>
    <source>
        <strain evidence="13">USDA</strain>
    </source>
</reference>
<dbReference type="GO" id="GO:0006888">
    <property type="term" value="P:endoplasmic reticulum to Golgi vesicle-mediated transport"/>
    <property type="evidence" value="ECO:0007669"/>
    <property type="project" value="TreeGrafter"/>
</dbReference>
<evidence type="ECO:0000256" key="3">
    <source>
        <dbReference type="ARBA" id="ARBA00022448"/>
    </source>
</evidence>
<evidence type="ECO:0000256" key="8">
    <source>
        <dbReference type="ARBA" id="ARBA00022989"/>
    </source>
</evidence>
<sequence>MFKNAFILIIVASFGCFLYGIRHIYLEVEDNACRMTYMFGVPQFSQVEFEDNKLYPHYGLYYYYEGKILQNVNNLKLTGAPVIFIPGNAGSYKQVRSLASVALRKGMDNERGIHLDYFTVNFEEQLSALYGGYLENQKKFLHYAILAVRRLYAKKYNVDKSVILIGHSMGGKVAESALQDPEISKYINTVLYISTPIDKPVVYFDSKLDKFYATSTNYLYNKHASHIPNRETNVCTNFQDKIPHRTNESMILDNVLMISMGGGNRDLLVRDGLTISQFSDIHAMTSSIPNVWLSCDHLSIVWCLQLVTVINRFLFGITVIDDYRNVYFSNDKLYRTRAAINYFVKPLNKRKPSEIEFTKSTGDSIWQEDSKIAFRKSFKYGLRTEYNHMMPVSKYKDFKKVYIEIDSFEDFEDDWIYGCAAVANAVNGGITCEQGLPISHYVQNIPSNDRYRSIALLDFQHLINYYPDWSHVLVRLKTTSKATSLKIDAYRKDERRYQVKSPRLFSFKPKVLVNETTLGTIHSEILIEGLEEPFPTLQFKVEPLACANDDYEVNAKICVPWARGYDRHVHRKHDSKDKHIYVNAPFSAPSGYNTTENPITLELYLNPACRYRISYELSVAGTSSKIVQEFYHWLPAHLTAVLFWVLRNQIVKFQNSEKTIFIKPYAGFFQCKSLYIVTACRLLKKMLMPMKFLPITTDATNYSFYVSIIIHGTAIVLSIIAVFAIWTVLTFHGNILYKIALKMTRISSASSEVLLKIMSTLPLSFGALFISISMATCSGIGLLLATIFYFLMISNAYKDYLEDWAKDKAKGIFKTISKKFKERNKKKSDETALVPSNAEVSTNNEDNEEDNQEENDNENDVQNAESVEYFEGLENFAFHIAMLLLLGIMAMLNFGLGIAWIKSHYHGHHLNEHLPDPSLWPSIITLSSLSLLLQAGAPHKSSGYNYVAIVLYMCFCCCILYCQEHIYRLNYLIAAVYLSVALQEVLHYIQRRRSH</sequence>
<dbReference type="PROSITE" id="PS51257">
    <property type="entry name" value="PROKAR_LIPOPROTEIN"/>
    <property type="match status" value="1"/>
</dbReference>
<evidence type="ECO:0000256" key="2">
    <source>
        <dbReference type="ARBA" id="ARBA00006931"/>
    </source>
</evidence>
<dbReference type="InterPro" id="IPR012908">
    <property type="entry name" value="PGAP1-ab_dom-like"/>
</dbReference>
<dbReference type="GO" id="GO:0015031">
    <property type="term" value="P:protein transport"/>
    <property type="evidence" value="ECO:0007669"/>
    <property type="project" value="UniProtKB-KW"/>
</dbReference>
<keyword evidence="4 10" id="KW-0812">Transmembrane</keyword>
<protein>
    <recommendedName>
        <fullName evidence="10">GPI inositol-deacylase</fullName>
        <ecNumber evidence="10">3.1.-.-</ecNumber>
    </recommendedName>
</protein>
<evidence type="ECO:0000259" key="12">
    <source>
        <dbReference type="Pfam" id="PF07819"/>
    </source>
</evidence>
<dbReference type="EC" id="3.1.-.-" evidence="10"/>